<evidence type="ECO:0000313" key="2">
    <source>
        <dbReference type="Proteomes" id="UP000269945"/>
    </source>
</evidence>
<gene>
    <name evidence="1" type="ORF">BN2614_LOCUS3</name>
</gene>
<sequence>MLPGSQLGADSLTSLRKLAEQFPPMAKCRIAKQQNQKTLMKRMMMFSRSRRKF</sequence>
<organism evidence="1 2">
    <name type="scientific">Gulo gulo</name>
    <name type="common">Wolverine</name>
    <name type="synonym">Gluton</name>
    <dbReference type="NCBI Taxonomy" id="48420"/>
    <lineage>
        <taxon>Eukaryota</taxon>
        <taxon>Metazoa</taxon>
        <taxon>Chordata</taxon>
        <taxon>Craniata</taxon>
        <taxon>Vertebrata</taxon>
        <taxon>Euteleostomi</taxon>
        <taxon>Mammalia</taxon>
        <taxon>Eutheria</taxon>
        <taxon>Laurasiatheria</taxon>
        <taxon>Carnivora</taxon>
        <taxon>Caniformia</taxon>
        <taxon>Musteloidea</taxon>
        <taxon>Mustelidae</taxon>
        <taxon>Guloninae</taxon>
        <taxon>Gulo</taxon>
    </lineage>
</organism>
<proteinExistence type="predicted"/>
<dbReference type="AlphaFoldDB" id="A0A9X9Q1J4"/>
<accession>A0A9X9Q1J4</accession>
<comment type="caution">
    <text evidence="1">The sequence shown here is derived from an EMBL/GenBank/DDBJ whole genome shotgun (WGS) entry which is preliminary data.</text>
</comment>
<protein>
    <submittedName>
        <fullName evidence="1">Uncharacterized protein</fullName>
    </submittedName>
</protein>
<name>A0A9X9Q1J4_GULGU</name>
<dbReference type="Proteomes" id="UP000269945">
    <property type="component" value="Unassembled WGS sequence"/>
</dbReference>
<reference evidence="1 2" key="1">
    <citation type="submission" date="2018-10" db="EMBL/GenBank/DDBJ databases">
        <authorList>
            <person name="Ekblom R."/>
            <person name="Jareborg N."/>
        </authorList>
    </citation>
    <scope>NUCLEOTIDE SEQUENCE [LARGE SCALE GENOMIC DNA]</scope>
    <source>
        <tissue evidence="1">Muscle</tissue>
    </source>
</reference>
<keyword evidence="2" id="KW-1185">Reference proteome</keyword>
<dbReference type="EMBL" id="CYRY02017603">
    <property type="protein sequence ID" value="VCW91278.1"/>
    <property type="molecule type" value="Genomic_DNA"/>
</dbReference>
<evidence type="ECO:0000313" key="1">
    <source>
        <dbReference type="EMBL" id="VCW91278.1"/>
    </source>
</evidence>